<name>A0A4P2QQ65_SORCE</name>
<reference evidence="1 2" key="1">
    <citation type="submission" date="2015-09" db="EMBL/GenBank/DDBJ databases">
        <title>Sorangium comparison.</title>
        <authorList>
            <person name="Zaburannyi N."/>
            <person name="Bunk B."/>
            <person name="Overmann J."/>
            <person name="Mueller R."/>
        </authorList>
    </citation>
    <scope>NUCLEOTIDE SEQUENCE [LARGE SCALE GENOMIC DNA]</scope>
    <source>
        <strain evidence="1 2">So ce836</strain>
    </source>
</reference>
<evidence type="ECO:0000313" key="1">
    <source>
        <dbReference type="EMBL" id="AUX32116.1"/>
    </source>
</evidence>
<evidence type="ECO:0000313" key="2">
    <source>
        <dbReference type="Proteomes" id="UP000295497"/>
    </source>
</evidence>
<protein>
    <submittedName>
        <fullName evidence="1">Uncharacterized protein</fullName>
    </submittedName>
</protein>
<dbReference type="AlphaFoldDB" id="A0A4P2QQ65"/>
<gene>
    <name evidence="1" type="ORF">SOCE836_042520</name>
</gene>
<accession>A0A4P2QQ65</accession>
<dbReference type="Proteomes" id="UP000295497">
    <property type="component" value="Chromosome"/>
</dbReference>
<organism evidence="1 2">
    <name type="scientific">Sorangium cellulosum</name>
    <name type="common">Polyangium cellulosum</name>
    <dbReference type="NCBI Taxonomy" id="56"/>
    <lineage>
        <taxon>Bacteria</taxon>
        <taxon>Pseudomonadati</taxon>
        <taxon>Myxococcota</taxon>
        <taxon>Polyangia</taxon>
        <taxon>Polyangiales</taxon>
        <taxon>Polyangiaceae</taxon>
        <taxon>Sorangium</taxon>
    </lineage>
</organism>
<proteinExistence type="predicted"/>
<dbReference type="EMBL" id="CP012672">
    <property type="protein sequence ID" value="AUX32116.1"/>
    <property type="molecule type" value="Genomic_DNA"/>
</dbReference>
<sequence length="272" mass="26827">MGYGFPSGHCTGGCETDSDCAGGGTCVPVIGGGACVAPCESAADCRDGYKCDTDNTCWPGCTSDAQCPAVGTCSAGYCEAPPSPDAGPCAADDDCASGFCITEAEYGFPGGYCSGYCEPDGEACAGGGACIPTEDGGGFCDVPCAISADCRAGYTCQEGLCEAACTSDAQCAIAGATCDVGSGFCIPPAGEGADGETCTADTDCMGLYCLSEAEYPQWVGGYCISLCDPATGEGCVGGGVCADNGGCYAACASDADCRDGYECWKGGCWPQE</sequence>